<dbReference type="GO" id="GO:0000139">
    <property type="term" value="C:Golgi membrane"/>
    <property type="evidence" value="ECO:0007669"/>
    <property type="project" value="UniProtKB-SubCell"/>
</dbReference>
<dbReference type="Pfam" id="PF13334">
    <property type="entry name" value="DUF4094"/>
    <property type="match status" value="1"/>
</dbReference>
<dbReference type="UniPathway" id="UPA00378"/>
<keyword evidence="9" id="KW-1133">Transmembrane helix</keyword>
<dbReference type="PANTHER" id="PTHR11214:SF357">
    <property type="entry name" value="HEXOSYLTRANSFERASE"/>
    <property type="match status" value="1"/>
</dbReference>
<evidence type="ECO:0000256" key="10">
    <source>
        <dbReference type="ARBA" id="ARBA00023034"/>
    </source>
</evidence>
<name>A0A3L6FBQ9_MAIZE</name>
<dbReference type="InterPro" id="IPR025298">
    <property type="entry name" value="DUF4094"/>
</dbReference>
<feature type="region of interest" description="Disordered" evidence="14">
    <location>
        <begin position="1"/>
        <end position="42"/>
    </location>
</feature>
<keyword evidence="10 13" id="KW-0333">Golgi apparatus</keyword>
<evidence type="ECO:0000256" key="6">
    <source>
        <dbReference type="ARBA" id="ARBA00022679"/>
    </source>
</evidence>
<dbReference type="Proteomes" id="UP000251960">
    <property type="component" value="Chromosome 3"/>
</dbReference>
<sequence length="278" mass="30309">MSASAAAAASSSYSSRDSVSGCDNKRKLGENQHPKDILNEVSRTHQAIQSLDKAVSTLEMEMAVERARSGGVASGRSPPQKAFVVVGINTAFTSRKRRDSLRDTWVPRGHKLRKLEREKGVVIRFVIGHSGTPGGGALDRALDAEEAESRDFLRLDHAEGYHELSSKTRSYFTTAVATWDADFYVKVDDDIHLNLGAYTFANEDVSLGAWLIVLEVEHVDDRSMCCATPPDCEWKKRAGNVCVASFDGSCSGVCKSADRMMRHIHCGEGDGAVWNAAT</sequence>
<evidence type="ECO:0000256" key="3">
    <source>
        <dbReference type="ARBA" id="ARBA00004922"/>
    </source>
</evidence>
<dbReference type="EC" id="2.4.1.-" evidence="13"/>
<keyword evidence="6 16" id="KW-0808">Transferase</keyword>
<dbReference type="Pfam" id="PF01762">
    <property type="entry name" value="Galactosyl_T"/>
    <property type="match status" value="1"/>
</dbReference>
<evidence type="ECO:0000256" key="13">
    <source>
        <dbReference type="RuleBase" id="RU363063"/>
    </source>
</evidence>
<dbReference type="InterPro" id="IPR002659">
    <property type="entry name" value="Glyco_trans_31"/>
</dbReference>
<accession>A0A3L6FBQ9</accession>
<protein>
    <recommendedName>
        <fullName evidence="13">Hexosyltransferase</fullName>
        <ecNumber evidence="13">2.4.1.-</ecNumber>
    </recommendedName>
</protein>
<evidence type="ECO:0000256" key="7">
    <source>
        <dbReference type="ARBA" id="ARBA00022692"/>
    </source>
</evidence>
<evidence type="ECO:0000256" key="1">
    <source>
        <dbReference type="ARBA" id="ARBA00001936"/>
    </source>
</evidence>
<feature type="domain" description="DUF4094" evidence="15">
    <location>
        <begin position="19"/>
        <end position="67"/>
    </location>
</feature>
<keyword evidence="12 13" id="KW-0464">Manganese</keyword>
<keyword evidence="11" id="KW-0472">Membrane</keyword>
<keyword evidence="8" id="KW-0735">Signal-anchor</keyword>
<organism evidence="16">
    <name type="scientific">Zea mays</name>
    <name type="common">Maize</name>
    <dbReference type="NCBI Taxonomy" id="4577"/>
    <lineage>
        <taxon>Eukaryota</taxon>
        <taxon>Viridiplantae</taxon>
        <taxon>Streptophyta</taxon>
        <taxon>Embryophyta</taxon>
        <taxon>Tracheophyta</taxon>
        <taxon>Spermatophyta</taxon>
        <taxon>Magnoliopsida</taxon>
        <taxon>Liliopsida</taxon>
        <taxon>Poales</taxon>
        <taxon>Poaceae</taxon>
        <taxon>PACMAD clade</taxon>
        <taxon>Panicoideae</taxon>
        <taxon>Andropogonodae</taxon>
        <taxon>Andropogoneae</taxon>
        <taxon>Tripsacinae</taxon>
        <taxon>Zea</taxon>
    </lineage>
</organism>
<keyword evidence="7" id="KW-0812">Transmembrane</keyword>
<evidence type="ECO:0000256" key="2">
    <source>
        <dbReference type="ARBA" id="ARBA00004323"/>
    </source>
</evidence>
<comment type="similarity">
    <text evidence="4 13">Belongs to the glycosyltransferase 31 family.</text>
</comment>
<gene>
    <name evidence="16" type="primary">B3GALT8_0</name>
    <name evidence="16" type="ORF">Zm00014a_000760</name>
</gene>
<reference evidence="16" key="1">
    <citation type="journal article" date="2018" name="Nat. Genet.">
        <title>Extensive intraspecific gene order and gene structural variations between Mo17 and other maize genomes.</title>
        <authorList>
            <person name="Sun S."/>
            <person name="Zhou Y."/>
            <person name="Chen J."/>
            <person name="Shi J."/>
            <person name="Zhao H."/>
            <person name="Zhao H."/>
            <person name="Song W."/>
            <person name="Zhang M."/>
            <person name="Cui Y."/>
            <person name="Dong X."/>
            <person name="Liu H."/>
            <person name="Ma X."/>
            <person name="Jiao Y."/>
            <person name="Wang B."/>
            <person name="Wei X."/>
            <person name="Stein J.C."/>
            <person name="Glaubitz J.C."/>
            <person name="Lu F."/>
            <person name="Yu G."/>
            <person name="Liang C."/>
            <person name="Fengler K."/>
            <person name="Li B."/>
            <person name="Rafalski A."/>
            <person name="Schnable P.S."/>
            <person name="Ware D.H."/>
            <person name="Buckler E.S."/>
            <person name="Lai J."/>
        </authorList>
    </citation>
    <scope>NUCLEOTIDE SEQUENCE [LARGE SCALE GENOMIC DNA]</scope>
    <source>
        <tissue evidence="16">Seedling</tissue>
    </source>
</reference>
<comment type="caution">
    <text evidence="16">The sequence shown here is derived from an EMBL/GenBank/DDBJ whole genome shotgun (WGS) entry which is preliminary data.</text>
</comment>
<dbReference type="Gene3D" id="3.90.550.50">
    <property type="match status" value="1"/>
</dbReference>
<evidence type="ECO:0000256" key="4">
    <source>
        <dbReference type="ARBA" id="ARBA00008661"/>
    </source>
</evidence>
<evidence type="ECO:0000256" key="11">
    <source>
        <dbReference type="ARBA" id="ARBA00023136"/>
    </source>
</evidence>
<evidence type="ECO:0000256" key="8">
    <source>
        <dbReference type="ARBA" id="ARBA00022968"/>
    </source>
</evidence>
<evidence type="ECO:0000256" key="12">
    <source>
        <dbReference type="ARBA" id="ARBA00023211"/>
    </source>
</evidence>
<dbReference type="AlphaFoldDB" id="A0A3L6FBQ9"/>
<proteinExistence type="inferred from homology"/>
<evidence type="ECO:0000256" key="14">
    <source>
        <dbReference type="SAM" id="MobiDB-lite"/>
    </source>
</evidence>
<comment type="cofactor">
    <cofactor evidence="1 13">
        <name>Mn(2+)</name>
        <dbReference type="ChEBI" id="CHEBI:29035"/>
    </cofactor>
</comment>
<dbReference type="GO" id="GO:0016758">
    <property type="term" value="F:hexosyltransferase activity"/>
    <property type="evidence" value="ECO:0007669"/>
    <property type="project" value="InterPro"/>
</dbReference>
<comment type="pathway">
    <text evidence="3">Protein modification; protein glycosylation.</text>
</comment>
<evidence type="ECO:0000256" key="9">
    <source>
        <dbReference type="ARBA" id="ARBA00022989"/>
    </source>
</evidence>
<evidence type="ECO:0000313" key="16">
    <source>
        <dbReference type="EMBL" id="PWZ30664.1"/>
    </source>
</evidence>
<keyword evidence="5 13" id="KW-0328">Glycosyltransferase</keyword>
<feature type="compositionally biased region" description="Basic and acidic residues" evidence="14">
    <location>
        <begin position="23"/>
        <end position="38"/>
    </location>
</feature>
<dbReference type="PANTHER" id="PTHR11214">
    <property type="entry name" value="BETA-1,3-N-ACETYLGLUCOSAMINYLTRANSFERASE"/>
    <property type="match status" value="1"/>
</dbReference>
<evidence type="ECO:0000259" key="15">
    <source>
        <dbReference type="Pfam" id="PF13334"/>
    </source>
</evidence>
<evidence type="ECO:0000256" key="5">
    <source>
        <dbReference type="ARBA" id="ARBA00022676"/>
    </source>
</evidence>
<dbReference type="ExpressionAtlas" id="A0A3L6FBQ9">
    <property type="expression patterns" value="baseline and differential"/>
</dbReference>
<dbReference type="EMBL" id="NCVQ01000004">
    <property type="protein sequence ID" value="PWZ30664.1"/>
    <property type="molecule type" value="Genomic_DNA"/>
</dbReference>
<comment type="subcellular location">
    <subcellularLocation>
        <location evidence="2 13">Golgi apparatus membrane</location>
        <topology evidence="2 13">Single-pass type II membrane protein</topology>
    </subcellularLocation>
</comment>
<feature type="compositionally biased region" description="Low complexity" evidence="14">
    <location>
        <begin position="1"/>
        <end position="15"/>
    </location>
</feature>